<dbReference type="Gene3D" id="1.10.10.60">
    <property type="entry name" value="Homeodomain-like"/>
    <property type="match status" value="2"/>
</dbReference>
<gene>
    <name evidence="1" type="ORF">APR03_001983</name>
</gene>
<dbReference type="AlphaFoldDB" id="A0A9X2JUL8"/>
<keyword evidence="2" id="KW-1185">Reference proteome</keyword>
<protein>
    <submittedName>
        <fullName evidence="1">Uncharacterized protein</fullName>
    </submittedName>
</protein>
<dbReference type="SUPFAM" id="SSF46689">
    <property type="entry name" value="Homeodomain-like"/>
    <property type="match status" value="1"/>
</dbReference>
<name>A0A9X2JUL8_9MICO</name>
<evidence type="ECO:0000313" key="2">
    <source>
        <dbReference type="Proteomes" id="UP001139493"/>
    </source>
</evidence>
<sequence length="104" mass="11568">MLSPDEVAELVELYRLGETEMSLARKFGVHRQTVDHHLKTAGVAKRPVLKMTPARVESAKELYRRGLSTNQIGKKLGVDGSTVVRALKRAGMKLRGSVTVRRMP</sequence>
<accession>A0A9X2JUL8</accession>
<comment type="caution">
    <text evidence="1">The sequence shown here is derived from an EMBL/GenBank/DDBJ whole genome shotgun (WGS) entry which is preliminary data.</text>
</comment>
<reference evidence="1" key="1">
    <citation type="submission" date="2022-06" db="EMBL/GenBank/DDBJ databases">
        <title>Genomic Encyclopedia of Archaeal and Bacterial Type Strains, Phase II (KMG-II): from individual species to whole genera.</title>
        <authorList>
            <person name="Goeker M."/>
        </authorList>
    </citation>
    <scope>NUCLEOTIDE SEQUENCE</scope>
    <source>
        <strain evidence="1">DSM 26652</strain>
    </source>
</reference>
<organism evidence="1 2">
    <name type="scientific">Promicromonospora thailandica</name>
    <dbReference type="NCBI Taxonomy" id="765201"/>
    <lineage>
        <taxon>Bacteria</taxon>
        <taxon>Bacillati</taxon>
        <taxon>Actinomycetota</taxon>
        <taxon>Actinomycetes</taxon>
        <taxon>Micrococcales</taxon>
        <taxon>Promicromonosporaceae</taxon>
        <taxon>Promicromonospora</taxon>
    </lineage>
</organism>
<dbReference type="EMBL" id="JAMTCS010000005">
    <property type="protein sequence ID" value="MCP2264645.1"/>
    <property type="molecule type" value="Genomic_DNA"/>
</dbReference>
<dbReference type="InterPro" id="IPR009057">
    <property type="entry name" value="Homeodomain-like_sf"/>
</dbReference>
<proteinExistence type="predicted"/>
<evidence type="ECO:0000313" key="1">
    <source>
        <dbReference type="EMBL" id="MCP2264645.1"/>
    </source>
</evidence>
<dbReference type="Proteomes" id="UP001139493">
    <property type="component" value="Unassembled WGS sequence"/>
</dbReference>